<evidence type="ECO:0000313" key="2">
    <source>
        <dbReference type="Proteomes" id="UP000034231"/>
    </source>
</evidence>
<proteinExistence type="predicted"/>
<dbReference type="PATRIC" id="fig|1618488.3.peg.414"/>
<gene>
    <name evidence="1" type="ORF">US68_C0007G0041</name>
</gene>
<dbReference type="AlphaFoldDB" id="A0A0G0I4N7"/>
<protein>
    <submittedName>
        <fullName evidence="1">Uncharacterized protein</fullName>
    </submittedName>
</protein>
<comment type="caution">
    <text evidence="1">The sequence shown here is derived from an EMBL/GenBank/DDBJ whole genome shotgun (WGS) entry which is preliminary data.</text>
</comment>
<organism evidence="1 2">
    <name type="scientific">Candidatus Shapirobacteria bacterium GW2011_GWE1_38_10</name>
    <dbReference type="NCBI Taxonomy" id="1618488"/>
    <lineage>
        <taxon>Bacteria</taxon>
        <taxon>Candidatus Shapironibacteriota</taxon>
    </lineage>
</organism>
<evidence type="ECO:0000313" key="1">
    <source>
        <dbReference type="EMBL" id="KKQ50278.1"/>
    </source>
</evidence>
<dbReference type="EMBL" id="LBTX01000007">
    <property type="protein sequence ID" value="KKQ50278.1"/>
    <property type="molecule type" value="Genomic_DNA"/>
</dbReference>
<name>A0A0G0I4N7_9BACT</name>
<accession>A0A0G0I4N7</accession>
<dbReference type="Proteomes" id="UP000034231">
    <property type="component" value="Unassembled WGS sequence"/>
</dbReference>
<sequence length="177" mass="20552">MIKGGIGGANTRTGLSYEGKVDLLTFISSKKDYSVDNHCVFYKGEEVAKTFKKFELYDYLEENGIDYKKYISKRLLPDDSIFVIVNNTFFILEIKHQEVAGSTDEKLQTCDFKIKEYRKLLSRLNVEVQYIYILNKDWFDKPAYKDVLDYIISISGCSYYFDYLPLHKIGLPVPEVG</sequence>
<reference evidence="1 2" key="1">
    <citation type="journal article" date="2015" name="Nature">
        <title>rRNA introns, odd ribosomes, and small enigmatic genomes across a large radiation of phyla.</title>
        <authorList>
            <person name="Brown C.T."/>
            <person name="Hug L.A."/>
            <person name="Thomas B.C."/>
            <person name="Sharon I."/>
            <person name="Castelle C.J."/>
            <person name="Singh A."/>
            <person name="Wilkins M.J."/>
            <person name="Williams K.H."/>
            <person name="Banfield J.F."/>
        </authorList>
    </citation>
    <scope>NUCLEOTIDE SEQUENCE [LARGE SCALE GENOMIC DNA]</scope>
</reference>